<evidence type="ECO:0000313" key="2">
    <source>
        <dbReference type="EMBL" id="TDC52154.1"/>
    </source>
</evidence>
<name>A0A4R4RRE8_9ACTN</name>
<dbReference type="InterPro" id="IPR015867">
    <property type="entry name" value="N-reg_PII/ATP_PRibTrfase_C"/>
</dbReference>
<dbReference type="EMBL" id="SMKL01000017">
    <property type="protein sequence ID" value="TDC52154.1"/>
    <property type="molecule type" value="Genomic_DNA"/>
</dbReference>
<evidence type="ECO:0000313" key="3">
    <source>
        <dbReference type="Proteomes" id="UP000295621"/>
    </source>
</evidence>
<sequence>MAGEQVSVTTTAGSEAVARELAESVVAARLGACAQIVPVTSVYRWEGTVHADPEWRVEIKTSADRADALVAHVRERHPYDLPEIVVTPVIGGSAEYLAWVDAETS</sequence>
<protein>
    <submittedName>
        <fullName evidence="2">Divalent-cation tolerance protein CutA</fullName>
    </submittedName>
</protein>
<dbReference type="Gene3D" id="3.30.70.120">
    <property type="match status" value="1"/>
</dbReference>
<dbReference type="PANTHER" id="PTHR23419:SF8">
    <property type="entry name" value="FI09726P"/>
    <property type="match status" value="1"/>
</dbReference>
<dbReference type="GO" id="GO:0005507">
    <property type="term" value="F:copper ion binding"/>
    <property type="evidence" value="ECO:0007669"/>
    <property type="project" value="TreeGrafter"/>
</dbReference>
<gene>
    <name evidence="2" type="ORF">E1212_09950</name>
</gene>
<dbReference type="Proteomes" id="UP000295621">
    <property type="component" value="Unassembled WGS sequence"/>
</dbReference>
<reference evidence="2 3" key="1">
    <citation type="submission" date="2019-02" db="EMBL/GenBank/DDBJ databases">
        <title>Draft genome sequences of novel Actinobacteria.</title>
        <authorList>
            <person name="Sahin N."/>
            <person name="Ay H."/>
            <person name="Saygin H."/>
        </authorList>
    </citation>
    <scope>NUCLEOTIDE SEQUENCE [LARGE SCALE GENOMIC DNA]</scope>
    <source>
        <strain evidence="2 3">KC603</strain>
    </source>
</reference>
<dbReference type="AlphaFoldDB" id="A0A4R4RRE8"/>
<dbReference type="Pfam" id="PF03091">
    <property type="entry name" value="CutA1"/>
    <property type="match status" value="1"/>
</dbReference>
<dbReference type="InterPro" id="IPR004323">
    <property type="entry name" value="Ion_tolerance_CutA"/>
</dbReference>
<organism evidence="2 3">
    <name type="scientific">Jiangella ureilytica</name>
    <dbReference type="NCBI Taxonomy" id="2530374"/>
    <lineage>
        <taxon>Bacteria</taxon>
        <taxon>Bacillati</taxon>
        <taxon>Actinomycetota</taxon>
        <taxon>Actinomycetes</taxon>
        <taxon>Jiangellales</taxon>
        <taxon>Jiangellaceae</taxon>
        <taxon>Jiangella</taxon>
    </lineage>
</organism>
<dbReference type="OrthoDB" id="37622at2"/>
<comment type="similarity">
    <text evidence="1">Belongs to the CutA family.</text>
</comment>
<dbReference type="RefSeq" id="WP_131981847.1">
    <property type="nucleotide sequence ID" value="NZ_SMKL01000017.1"/>
</dbReference>
<dbReference type="InterPro" id="IPR011322">
    <property type="entry name" value="N-reg_PII-like_a/b"/>
</dbReference>
<keyword evidence="3" id="KW-1185">Reference proteome</keyword>
<evidence type="ECO:0000256" key="1">
    <source>
        <dbReference type="ARBA" id="ARBA00010169"/>
    </source>
</evidence>
<dbReference type="SUPFAM" id="SSF54913">
    <property type="entry name" value="GlnB-like"/>
    <property type="match status" value="1"/>
</dbReference>
<dbReference type="PANTHER" id="PTHR23419">
    <property type="entry name" value="DIVALENT CATION TOLERANCE CUTA-RELATED"/>
    <property type="match status" value="1"/>
</dbReference>
<accession>A0A4R4RRE8</accession>
<comment type="caution">
    <text evidence="2">The sequence shown here is derived from an EMBL/GenBank/DDBJ whole genome shotgun (WGS) entry which is preliminary data.</text>
</comment>
<dbReference type="GO" id="GO:0010038">
    <property type="term" value="P:response to metal ion"/>
    <property type="evidence" value="ECO:0007669"/>
    <property type="project" value="InterPro"/>
</dbReference>
<proteinExistence type="inferred from homology"/>